<dbReference type="EMBL" id="JAVRRG010000082">
    <property type="protein sequence ID" value="KAK5089238.1"/>
    <property type="molecule type" value="Genomic_DNA"/>
</dbReference>
<reference evidence="1 2" key="1">
    <citation type="submission" date="2023-08" db="EMBL/GenBank/DDBJ databases">
        <title>Black Yeasts Isolated from many extreme environments.</title>
        <authorList>
            <person name="Coleine C."/>
            <person name="Stajich J.E."/>
            <person name="Selbmann L."/>
        </authorList>
    </citation>
    <scope>NUCLEOTIDE SEQUENCE [LARGE SCALE GENOMIC DNA]</scope>
    <source>
        <strain evidence="1 2">CCFEE 5885</strain>
    </source>
</reference>
<evidence type="ECO:0008006" key="3">
    <source>
        <dbReference type="Google" id="ProtNLM"/>
    </source>
</evidence>
<dbReference type="PANTHER" id="PTHR35596">
    <property type="entry name" value="DUF2263 DOMAIN-CONTAINING PROTEIN"/>
    <property type="match status" value="1"/>
</dbReference>
<comment type="caution">
    <text evidence="1">The sequence shown here is derived from an EMBL/GenBank/DDBJ whole genome shotgun (WGS) entry which is preliminary data.</text>
</comment>
<accession>A0ABR0K601</accession>
<proteinExistence type="predicted"/>
<dbReference type="InterPro" id="IPR043472">
    <property type="entry name" value="Macro_dom-like"/>
</dbReference>
<sequence>MPPNEVDLNFYQRNDEPSASQPPHENNDLVNHVADIPMKHTQVVPVKVYNDPDTKPPVARIKPDKWRNYRALEAASTVDPSAGNICVVNASGIEHPVANWLKGDSSTESSLLTCTTLSAGLKKSWYSPRLFPDTIMYTPSVQVFQQSPAEGRRLPEEYRFFVDCISCSPIERPEVDSIVANGVKTRQYKDPLVKQTMKDKIRYILQTAVTKNVQTLIFGAFGCDHGHPVKLISESFREALFGRDGQGLTNDWRAYGLKKVIFAIEDVNDNGFKLTARKRWKTFVSRFEGHPAVEVDHGNSVFFRSLLTPSTRAMELDTS</sequence>
<name>A0ABR0K601_9EURO</name>
<protein>
    <recommendedName>
        <fullName evidence="3">Microbial-type PARG catalytic domain-containing protein</fullName>
    </recommendedName>
</protein>
<gene>
    <name evidence="1" type="ORF">LTR24_006382</name>
</gene>
<keyword evidence="2" id="KW-1185">Reference proteome</keyword>
<organism evidence="1 2">
    <name type="scientific">Lithohypha guttulata</name>
    <dbReference type="NCBI Taxonomy" id="1690604"/>
    <lineage>
        <taxon>Eukaryota</taxon>
        <taxon>Fungi</taxon>
        <taxon>Dikarya</taxon>
        <taxon>Ascomycota</taxon>
        <taxon>Pezizomycotina</taxon>
        <taxon>Eurotiomycetes</taxon>
        <taxon>Chaetothyriomycetidae</taxon>
        <taxon>Chaetothyriales</taxon>
        <taxon>Trichomeriaceae</taxon>
        <taxon>Lithohypha</taxon>
    </lineage>
</organism>
<evidence type="ECO:0000313" key="1">
    <source>
        <dbReference type="EMBL" id="KAK5089238.1"/>
    </source>
</evidence>
<dbReference type="Proteomes" id="UP001345013">
    <property type="component" value="Unassembled WGS sequence"/>
</dbReference>
<evidence type="ECO:0000313" key="2">
    <source>
        <dbReference type="Proteomes" id="UP001345013"/>
    </source>
</evidence>
<dbReference type="Gene3D" id="3.40.220.10">
    <property type="entry name" value="Leucine Aminopeptidase, subunit E, domain 1"/>
    <property type="match status" value="1"/>
</dbReference>
<dbReference type="PANTHER" id="PTHR35596:SF1">
    <property type="entry name" value="MICROBIAL-TYPE PARG CATALYTIC DOMAIN-CONTAINING PROTEIN"/>
    <property type="match status" value="1"/>
</dbReference>